<name>A0A242M901_CABSO</name>
<evidence type="ECO:0000313" key="1">
    <source>
        <dbReference type="EMBL" id="OTP67716.1"/>
    </source>
</evidence>
<dbReference type="EMBL" id="NBTZ01000150">
    <property type="protein sequence ID" value="OTP67716.1"/>
    <property type="molecule type" value="Genomic_DNA"/>
</dbReference>
<reference evidence="1 2" key="1">
    <citation type="submission" date="2017-03" db="EMBL/GenBank/DDBJ databases">
        <title>Genome analysis of strain PAMC 26577.</title>
        <authorList>
            <person name="Oh H.-M."/>
            <person name="Yang J.-A."/>
        </authorList>
    </citation>
    <scope>NUCLEOTIDE SEQUENCE [LARGE SCALE GENOMIC DNA]</scope>
    <source>
        <strain evidence="1 2">PAMC 26577</strain>
    </source>
</reference>
<evidence type="ECO:0000313" key="2">
    <source>
        <dbReference type="Proteomes" id="UP000195221"/>
    </source>
</evidence>
<dbReference type="AlphaFoldDB" id="A0A242M901"/>
<accession>A0A242M901</accession>
<dbReference type="Proteomes" id="UP000195221">
    <property type="component" value="Unassembled WGS sequence"/>
</dbReference>
<proteinExistence type="predicted"/>
<dbReference type="Gene3D" id="3.40.50.720">
    <property type="entry name" value="NAD(P)-binding Rossmann-like Domain"/>
    <property type="match status" value="1"/>
</dbReference>
<gene>
    <name evidence="1" type="ORF">PAMC26577_36045</name>
</gene>
<sequence length="40" mass="4464">MRHEADVERLVAFTIERLGRIDAAINNASTEGPVRLLSLE</sequence>
<protein>
    <submittedName>
        <fullName evidence="1">Uncharacterized protein</fullName>
    </submittedName>
</protein>
<dbReference type="InterPro" id="IPR036291">
    <property type="entry name" value="NAD(P)-bd_dom_sf"/>
</dbReference>
<comment type="caution">
    <text evidence="1">The sequence shown here is derived from an EMBL/GenBank/DDBJ whole genome shotgun (WGS) entry which is preliminary data.</text>
</comment>
<organism evidence="1 2">
    <name type="scientific">Caballeronia sordidicola</name>
    <name type="common">Burkholderia sordidicola</name>
    <dbReference type="NCBI Taxonomy" id="196367"/>
    <lineage>
        <taxon>Bacteria</taxon>
        <taxon>Pseudomonadati</taxon>
        <taxon>Pseudomonadota</taxon>
        <taxon>Betaproteobacteria</taxon>
        <taxon>Burkholderiales</taxon>
        <taxon>Burkholderiaceae</taxon>
        <taxon>Caballeronia</taxon>
    </lineage>
</organism>
<dbReference type="SUPFAM" id="SSF51735">
    <property type="entry name" value="NAD(P)-binding Rossmann-fold domains"/>
    <property type="match status" value="1"/>
</dbReference>